<dbReference type="RefSeq" id="WP_170036889.1">
    <property type="nucleotide sequence ID" value="NZ_JABDTL010000002.1"/>
</dbReference>
<organism evidence="1 2">
    <name type="scientific">Longimicrobium terrae</name>
    <dbReference type="NCBI Taxonomy" id="1639882"/>
    <lineage>
        <taxon>Bacteria</taxon>
        <taxon>Pseudomonadati</taxon>
        <taxon>Gemmatimonadota</taxon>
        <taxon>Longimicrobiia</taxon>
        <taxon>Longimicrobiales</taxon>
        <taxon>Longimicrobiaceae</taxon>
        <taxon>Longimicrobium</taxon>
    </lineage>
</organism>
<name>A0A841GZY9_9BACT</name>
<dbReference type="AlphaFoldDB" id="A0A841GZY9"/>
<proteinExistence type="predicted"/>
<gene>
    <name evidence="1" type="ORF">HNQ61_002941</name>
</gene>
<accession>A0A841GZY9</accession>
<evidence type="ECO:0000313" key="2">
    <source>
        <dbReference type="Proteomes" id="UP000582837"/>
    </source>
</evidence>
<reference evidence="1 2" key="1">
    <citation type="submission" date="2020-08" db="EMBL/GenBank/DDBJ databases">
        <title>Genomic Encyclopedia of Type Strains, Phase IV (KMG-IV): sequencing the most valuable type-strain genomes for metagenomic binning, comparative biology and taxonomic classification.</title>
        <authorList>
            <person name="Goeker M."/>
        </authorList>
    </citation>
    <scope>NUCLEOTIDE SEQUENCE [LARGE SCALE GENOMIC DNA]</scope>
    <source>
        <strain evidence="1 2">DSM 29007</strain>
    </source>
</reference>
<dbReference type="Proteomes" id="UP000582837">
    <property type="component" value="Unassembled WGS sequence"/>
</dbReference>
<keyword evidence="2" id="KW-1185">Reference proteome</keyword>
<dbReference type="EMBL" id="JACHIA010000008">
    <property type="protein sequence ID" value="MBB6071317.1"/>
    <property type="molecule type" value="Genomic_DNA"/>
</dbReference>
<comment type="caution">
    <text evidence="1">The sequence shown here is derived from an EMBL/GenBank/DDBJ whole genome shotgun (WGS) entry which is preliminary data.</text>
</comment>
<sequence>MTTVKAGTLRRAAEAADGMRGQEVYLQIGQDDFVITEQKPANQDPDRLLITCHTCDYPVPDRPNLLSVVASTRKGSNSKAHSLRDDYDAVFWSESAIEKFVQPYYARMYGVDAGVRLRLMQEAWRDPDVFAFAHLPKSEPYALHGLIALPSGATIIESNFHILAAGEHRAIAMIPEKYALEPRDNIREEAVS</sequence>
<evidence type="ECO:0000313" key="1">
    <source>
        <dbReference type="EMBL" id="MBB6071317.1"/>
    </source>
</evidence>
<protein>
    <submittedName>
        <fullName evidence="1">Uncharacterized protein</fullName>
    </submittedName>
</protein>